<evidence type="ECO:0000256" key="9">
    <source>
        <dbReference type="SAM" id="MobiDB-lite"/>
    </source>
</evidence>
<dbReference type="GO" id="GO:0042575">
    <property type="term" value="C:DNA polymerase complex"/>
    <property type="evidence" value="ECO:0007669"/>
    <property type="project" value="UniProtKB-ARBA"/>
</dbReference>
<accession>A0A8T0A2P5</accession>
<dbReference type="InterPro" id="IPR006172">
    <property type="entry name" value="DNA-dir_DNA_pol_B"/>
</dbReference>
<feature type="domain" description="DNA-directed DNA polymerase family B mitochondria/virus" evidence="10">
    <location>
        <begin position="833"/>
        <end position="1024"/>
    </location>
</feature>
<dbReference type="InterPro" id="IPR004868">
    <property type="entry name" value="DNA-dir_DNA_pol_B_mt/vir"/>
</dbReference>
<evidence type="ECO:0000313" key="11">
    <source>
        <dbReference type="EMBL" id="KAF7639685.1"/>
    </source>
</evidence>
<dbReference type="EMBL" id="JABEBT010000004">
    <property type="protein sequence ID" value="KAF7639685.1"/>
    <property type="molecule type" value="Genomic_DNA"/>
</dbReference>
<organism evidence="11 12">
    <name type="scientific">Meloidogyne graminicola</name>
    <dbReference type="NCBI Taxonomy" id="189291"/>
    <lineage>
        <taxon>Eukaryota</taxon>
        <taxon>Metazoa</taxon>
        <taxon>Ecdysozoa</taxon>
        <taxon>Nematoda</taxon>
        <taxon>Chromadorea</taxon>
        <taxon>Rhabditida</taxon>
        <taxon>Tylenchina</taxon>
        <taxon>Tylenchomorpha</taxon>
        <taxon>Tylenchoidea</taxon>
        <taxon>Meloidogynidae</taxon>
        <taxon>Meloidogyninae</taxon>
        <taxon>Meloidogyne</taxon>
    </lineage>
</organism>
<name>A0A8T0A2P5_9BILA</name>
<sequence length="1325" mass="153891">MKYGSKFTIENIPENPENLLKDIFDKCINQTVEHAKENEIVADHIGAIISSQLLDRDIYIPIRKIQVDTVDNILNEFLKVSQSKSDRGSLWGEPFNVVVHAIGASQLPTKKTIRGSAPSSTQQQQQQQLNNQENTDHLILVNNRDNYCLFHALELTRKHDTKELGHRSTFCRYHNQRLQQQHEDIKELMLAANIQLWEQDYCATIYVPIIVNYWNKRYEKEGFRFKVFVFENNGSTRLSFSYGDNTFNTPISIYHKENHFEGVRNVGALFGKGYKYCFTCNKRYRRAQDHDKSCKSCCLHCGRVGIGMPCPVINDFNKKCNECMKQFWNEECFIHHNKNNNCRRSKQCEKCGVIWNVKAYSQDPSKHHICGNKWCKNCNQFHNAERGCYIRPLTLKKPVPYRLITFDFESTQHEQLDFNNRLHQVNFIAATIICTECMEDENIWRKMLQQQGKFCRICGPHRNITFSKRPFFKTTIDHMIVTENPLSDFVQWIIFGLDRKYTTMAYSHFGGRYDMVMAFREIFLRGIVPSMIRRGNKLYQLLVPKTQKGCEVIFRDSFNLCPVALGRLVGAFGLKIQEKQFFPHLTNNPKNYDITLPALPPKNEYMYGSMSTDKQREFDLWYSKEKYSSFCLNEALAEYCTNDVQILTEALIEFRKRFLKISCTKNINEASDGIDILRESMTIASACMKHFRLNHLKPEHLAIVPEKGYDSCDTQSELALKYLEWYAEKNDVEIQTAHSPNGEKLIAGRFRVDGYIEEEDRAIEVHGCVWHACPKHFGDQLDKIMPNGKTVGAIRAADNERLEILLQNIRQVDVVWECDIKRMLSRDKNMRKAFKNYRDKGPIKIRDCFFGGRTGPSRMYFNAGDNYIIKYLDFNSLYPSTIATTSFPIGHPKIHIAPKQQQQVNWTRSEQIPYKGILKVFLVPPEKLEVPVMPIKFDDRLLFPLCRRCSLDFPRGDVIPNYSCPHLEDERGWVSTCTSLELSEALNEGYRVTSFYRALYYEKWDDQLFKNYVAEFMSMKIHASGFPPSINTPEKEDEFIEKSASRFGIQLKRELMIPDKAMRYISKLMLNSLWGRFSLRNTLAKSHVTNSPAELRDFLQNKSIQINSVDSLTNETILITYESIEEFTSEHETSNIILSLWTTSMARIHLLRAMKKVASEPNCTLLYGDTDSLLFAYPINQECPLKDGPYLGDLAEEYEDCIIKEYVGGACKAYGLRMLEKSSLKEKTVLRVRGITLSGDVCKKFHFDSFKDIVLKYGRINNSEIEQNNEEEEDNDVMIVNYPNFLKPNIKAGRVCSTELNKKFCPIILKGIVTKDYKIVDFGYK</sequence>
<evidence type="ECO:0000256" key="4">
    <source>
        <dbReference type="ARBA" id="ARBA00022695"/>
    </source>
</evidence>
<keyword evidence="5" id="KW-0235">DNA replication</keyword>
<evidence type="ECO:0000256" key="7">
    <source>
        <dbReference type="ARBA" id="ARBA00023125"/>
    </source>
</evidence>
<evidence type="ECO:0000256" key="6">
    <source>
        <dbReference type="ARBA" id="ARBA00022932"/>
    </source>
</evidence>
<evidence type="ECO:0000313" key="12">
    <source>
        <dbReference type="Proteomes" id="UP000605970"/>
    </source>
</evidence>
<evidence type="ECO:0000256" key="3">
    <source>
        <dbReference type="ARBA" id="ARBA00022679"/>
    </source>
</evidence>
<evidence type="ECO:0000256" key="5">
    <source>
        <dbReference type="ARBA" id="ARBA00022705"/>
    </source>
</evidence>
<feature type="region of interest" description="Disordered" evidence="9">
    <location>
        <begin position="111"/>
        <end position="131"/>
    </location>
</feature>
<dbReference type="PANTHER" id="PTHR33568:SF3">
    <property type="entry name" value="DNA-DIRECTED DNA POLYMERASE"/>
    <property type="match status" value="1"/>
</dbReference>
<dbReference type="Gene3D" id="3.30.420.10">
    <property type="entry name" value="Ribonuclease H-like superfamily/Ribonuclease H"/>
    <property type="match status" value="1"/>
</dbReference>
<dbReference type="Proteomes" id="UP000605970">
    <property type="component" value="Unassembled WGS sequence"/>
</dbReference>
<dbReference type="OrthoDB" id="5876545at2759"/>
<dbReference type="SUPFAM" id="SSF53098">
    <property type="entry name" value="Ribonuclease H-like"/>
    <property type="match status" value="1"/>
</dbReference>
<feature type="domain" description="DNA-directed DNA polymerase family B mitochondria/virus" evidence="10">
    <location>
        <begin position="1059"/>
        <end position="1157"/>
    </location>
</feature>
<dbReference type="InterPro" id="IPR043502">
    <property type="entry name" value="DNA/RNA_pol_sf"/>
</dbReference>
<keyword evidence="3" id="KW-0808">Transferase</keyword>
<dbReference type="GO" id="GO:0000166">
    <property type="term" value="F:nucleotide binding"/>
    <property type="evidence" value="ECO:0007669"/>
    <property type="project" value="InterPro"/>
</dbReference>
<dbReference type="InterPro" id="IPR012337">
    <property type="entry name" value="RNaseH-like_sf"/>
</dbReference>
<gene>
    <name evidence="11" type="ORF">Mgra_00001009</name>
</gene>
<reference evidence="11" key="1">
    <citation type="journal article" date="2020" name="Ecol. Evol.">
        <title>Genome structure and content of the rice root-knot nematode (Meloidogyne graminicola).</title>
        <authorList>
            <person name="Phan N.T."/>
            <person name="Danchin E.G.J."/>
            <person name="Klopp C."/>
            <person name="Perfus-Barbeoch L."/>
            <person name="Kozlowski D.K."/>
            <person name="Koutsovoulos G.D."/>
            <person name="Lopez-Roques C."/>
            <person name="Bouchez O."/>
            <person name="Zahm M."/>
            <person name="Besnard G."/>
            <person name="Bellafiore S."/>
        </authorList>
    </citation>
    <scope>NUCLEOTIDE SEQUENCE</scope>
    <source>
        <strain evidence="11">VN-18</strain>
    </source>
</reference>
<dbReference type="GO" id="GO:0006260">
    <property type="term" value="P:DNA replication"/>
    <property type="evidence" value="ECO:0007669"/>
    <property type="project" value="UniProtKB-KW"/>
</dbReference>
<keyword evidence="6" id="KW-0239">DNA-directed DNA polymerase</keyword>
<comment type="catalytic activity">
    <reaction evidence="8">
        <text>DNA(n) + a 2'-deoxyribonucleoside 5'-triphosphate = DNA(n+1) + diphosphate</text>
        <dbReference type="Rhea" id="RHEA:22508"/>
        <dbReference type="Rhea" id="RHEA-COMP:17339"/>
        <dbReference type="Rhea" id="RHEA-COMP:17340"/>
        <dbReference type="ChEBI" id="CHEBI:33019"/>
        <dbReference type="ChEBI" id="CHEBI:61560"/>
        <dbReference type="ChEBI" id="CHEBI:173112"/>
        <dbReference type="EC" id="2.7.7.7"/>
    </reaction>
</comment>
<dbReference type="InterPro" id="IPR023211">
    <property type="entry name" value="DNA_pol_palm_dom_sf"/>
</dbReference>
<evidence type="ECO:0000256" key="8">
    <source>
        <dbReference type="ARBA" id="ARBA00049244"/>
    </source>
</evidence>
<dbReference type="Gene3D" id="3.90.1600.10">
    <property type="entry name" value="Palm domain of DNA polymerase"/>
    <property type="match status" value="1"/>
</dbReference>
<dbReference type="GO" id="GO:0003677">
    <property type="term" value="F:DNA binding"/>
    <property type="evidence" value="ECO:0007669"/>
    <property type="project" value="UniProtKB-KW"/>
</dbReference>
<dbReference type="PRINTS" id="PR00106">
    <property type="entry name" value="DNAPOLB"/>
</dbReference>
<keyword evidence="12" id="KW-1185">Reference proteome</keyword>
<comment type="similarity">
    <text evidence="1">Belongs to the DNA polymerase type-B family.</text>
</comment>
<dbReference type="GO" id="GO:0003887">
    <property type="term" value="F:DNA-directed DNA polymerase activity"/>
    <property type="evidence" value="ECO:0007669"/>
    <property type="project" value="UniProtKB-KW"/>
</dbReference>
<evidence type="ECO:0000256" key="2">
    <source>
        <dbReference type="ARBA" id="ARBA00012417"/>
    </source>
</evidence>
<dbReference type="Gene3D" id="3.40.960.10">
    <property type="entry name" value="VSR Endonuclease"/>
    <property type="match status" value="1"/>
</dbReference>
<dbReference type="SUPFAM" id="SSF56672">
    <property type="entry name" value="DNA/RNA polymerases"/>
    <property type="match status" value="1"/>
</dbReference>
<dbReference type="Pfam" id="PF03175">
    <property type="entry name" value="DNA_pol_B_2"/>
    <property type="match status" value="3"/>
</dbReference>
<keyword evidence="7" id="KW-0238">DNA-binding</keyword>
<feature type="domain" description="DNA-directed DNA polymerase family B mitochondria/virus" evidence="10">
    <location>
        <begin position="508"/>
        <end position="704"/>
    </location>
</feature>
<keyword evidence="4" id="KW-0548">Nucleotidyltransferase</keyword>
<evidence type="ECO:0000256" key="1">
    <source>
        <dbReference type="ARBA" id="ARBA00005755"/>
    </source>
</evidence>
<proteinExistence type="inferred from homology"/>
<dbReference type="InterPro" id="IPR036397">
    <property type="entry name" value="RNaseH_sf"/>
</dbReference>
<comment type="caution">
    <text evidence="11">The sequence shown here is derived from an EMBL/GenBank/DDBJ whole genome shotgun (WGS) entry which is preliminary data.</text>
</comment>
<dbReference type="Gene3D" id="1.10.287.690">
    <property type="entry name" value="Helix hairpin bin"/>
    <property type="match status" value="1"/>
</dbReference>
<evidence type="ECO:0000259" key="10">
    <source>
        <dbReference type="Pfam" id="PF03175"/>
    </source>
</evidence>
<dbReference type="PANTHER" id="PTHR33568">
    <property type="entry name" value="DNA POLYMERASE"/>
    <property type="match status" value="1"/>
</dbReference>
<dbReference type="EC" id="2.7.7.7" evidence="2"/>
<protein>
    <recommendedName>
        <fullName evidence="2">DNA-directed DNA polymerase</fullName>
        <ecNumber evidence="2">2.7.7.7</ecNumber>
    </recommendedName>
</protein>